<dbReference type="AlphaFoldDB" id="A0A8S9LCD6"/>
<dbReference type="EMBL" id="QGKW02000276">
    <property type="protein sequence ID" value="KAF2605810.1"/>
    <property type="molecule type" value="Genomic_DNA"/>
</dbReference>
<dbReference type="Proteomes" id="UP000712281">
    <property type="component" value="Unassembled WGS sequence"/>
</dbReference>
<protein>
    <submittedName>
        <fullName evidence="1">Uncharacterized protein</fullName>
    </submittedName>
</protein>
<reference evidence="1" key="1">
    <citation type="submission" date="2019-12" db="EMBL/GenBank/DDBJ databases">
        <title>Genome sequencing and annotation of Brassica cretica.</title>
        <authorList>
            <person name="Studholme D.J."/>
            <person name="Sarris P.F."/>
        </authorList>
    </citation>
    <scope>NUCLEOTIDE SEQUENCE</scope>
    <source>
        <strain evidence="1">PFS-001/15</strain>
        <tissue evidence="1">Leaf</tissue>
    </source>
</reference>
<organism evidence="1 2">
    <name type="scientific">Brassica cretica</name>
    <name type="common">Mustard</name>
    <dbReference type="NCBI Taxonomy" id="69181"/>
    <lineage>
        <taxon>Eukaryota</taxon>
        <taxon>Viridiplantae</taxon>
        <taxon>Streptophyta</taxon>
        <taxon>Embryophyta</taxon>
        <taxon>Tracheophyta</taxon>
        <taxon>Spermatophyta</taxon>
        <taxon>Magnoliopsida</taxon>
        <taxon>eudicotyledons</taxon>
        <taxon>Gunneridae</taxon>
        <taxon>Pentapetalae</taxon>
        <taxon>rosids</taxon>
        <taxon>malvids</taxon>
        <taxon>Brassicales</taxon>
        <taxon>Brassicaceae</taxon>
        <taxon>Brassiceae</taxon>
        <taxon>Brassica</taxon>
    </lineage>
</organism>
<evidence type="ECO:0000313" key="1">
    <source>
        <dbReference type="EMBL" id="KAF2605810.1"/>
    </source>
</evidence>
<comment type="caution">
    <text evidence="1">The sequence shown here is derived from an EMBL/GenBank/DDBJ whole genome shotgun (WGS) entry which is preliminary data.</text>
</comment>
<name>A0A8S9LCD6_BRACR</name>
<sequence length="218" mass="24914">MHKEFVEKFQHHRGQKNDVLVTVKETKYLGQNMLYMPTPKLEHESVQVKAKVSHIFDNLVYDLSPTGMSHLSLSKNVKTCLEVQQKPASTSLLESKVLKELCPRSKEIFVPKEEETSSQGDTSDKQSVQGVYLNNKKEFVYETNFTRSRTHKGVIEALNFKRSFTDQKVMNFTSQRFLSPSICEYPTLEGDSGPRKERPDTLEIGPCYCQVNSGNCNI</sequence>
<accession>A0A8S9LCD6</accession>
<proteinExistence type="predicted"/>
<gene>
    <name evidence="1" type="ORF">F2Q68_00043036</name>
</gene>
<evidence type="ECO:0000313" key="2">
    <source>
        <dbReference type="Proteomes" id="UP000712281"/>
    </source>
</evidence>